<keyword evidence="5" id="KW-1185">Reference proteome</keyword>
<dbReference type="PROSITE" id="PS50088">
    <property type="entry name" value="ANK_REPEAT"/>
    <property type="match status" value="1"/>
</dbReference>
<dbReference type="VEuPathDB" id="TriTrypDB:TEOVI_000153600"/>
<dbReference type="Gene3D" id="1.25.40.20">
    <property type="entry name" value="Ankyrin repeat-containing domain"/>
    <property type="match status" value="2"/>
</dbReference>
<evidence type="ECO:0000256" key="2">
    <source>
        <dbReference type="ARBA" id="ARBA00023043"/>
    </source>
</evidence>
<protein>
    <submittedName>
        <fullName evidence="4">Ankyrin repeats (3 copies), putative</fullName>
    </submittedName>
</protein>
<name>A0A1G4ICS5_TRYEQ</name>
<evidence type="ECO:0000313" key="5">
    <source>
        <dbReference type="Proteomes" id="UP000195570"/>
    </source>
</evidence>
<dbReference type="AlphaFoldDB" id="A0A1G4ICS5"/>
<dbReference type="GeneID" id="92375476"/>
<dbReference type="Pfam" id="PF12796">
    <property type="entry name" value="Ank_2"/>
    <property type="match status" value="2"/>
</dbReference>
<evidence type="ECO:0000256" key="3">
    <source>
        <dbReference type="PROSITE-ProRule" id="PRU00023"/>
    </source>
</evidence>
<dbReference type="PANTHER" id="PTHR24198">
    <property type="entry name" value="ANKYRIN REPEAT AND PROTEIN KINASE DOMAIN-CONTAINING PROTEIN"/>
    <property type="match status" value="1"/>
</dbReference>
<organism evidence="4 5">
    <name type="scientific">Trypanosoma equiperdum</name>
    <dbReference type="NCBI Taxonomy" id="5694"/>
    <lineage>
        <taxon>Eukaryota</taxon>
        <taxon>Discoba</taxon>
        <taxon>Euglenozoa</taxon>
        <taxon>Kinetoplastea</taxon>
        <taxon>Metakinetoplastina</taxon>
        <taxon>Trypanosomatida</taxon>
        <taxon>Trypanosomatidae</taxon>
        <taxon>Trypanosoma</taxon>
    </lineage>
</organism>
<proteinExistence type="predicted"/>
<dbReference type="RefSeq" id="XP_067080855.1">
    <property type="nucleotide sequence ID" value="XM_067224754.1"/>
</dbReference>
<dbReference type="SUPFAM" id="SSF48403">
    <property type="entry name" value="Ankyrin repeat"/>
    <property type="match status" value="1"/>
</dbReference>
<gene>
    <name evidence="4" type="ORF">TEOVI_000153600</name>
</gene>
<dbReference type="SMART" id="SM00248">
    <property type="entry name" value="ANK"/>
    <property type="match status" value="4"/>
</dbReference>
<evidence type="ECO:0000256" key="1">
    <source>
        <dbReference type="ARBA" id="ARBA00022737"/>
    </source>
</evidence>
<keyword evidence="2 3" id="KW-0040">ANK repeat</keyword>
<feature type="repeat" description="ANK" evidence="3">
    <location>
        <begin position="135"/>
        <end position="168"/>
    </location>
</feature>
<reference evidence="4" key="1">
    <citation type="submission" date="2016-09" db="EMBL/GenBank/DDBJ databases">
        <authorList>
            <person name="Hebert L."/>
            <person name="Moumen B."/>
        </authorList>
    </citation>
    <scope>NUCLEOTIDE SEQUENCE [LARGE SCALE GENOMIC DNA]</scope>
    <source>
        <strain evidence="4">OVI</strain>
    </source>
</reference>
<dbReference type="PROSITE" id="PS50297">
    <property type="entry name" value="ANK_REP_REGION"/>
    <property type="match status" value="1"/>
</dbReference>
<evidence type="ECO:0000313" key="4">
    <source>
        <dbReference type="EMBL" id="SCU69967.1"/>
    </source>
</evidence>
<dbReference type="InterPro" id="IPR036770">
    <property type="entry name" value="Ankyrin_rpt-contain_sf"/>
</dbReference>
<accession>A0A1G4ICS5</accession>
<dbReference type="Proteomes" id="UP000195570">
    <property type="component" value="Unassembled WGS sequence"/>
</dbReference>
<dbReference type="InterPro" id="IPR002110">
    <property type="entry name" value="Ankyrin_rpt"/>
</dbReference>
<sequence length="244" mass="27133">MLGLTISRFDELQSAVSNGDVVAVGRLLTSYNVNMADNERRMTLLMWAVCFQQHEVAEMLIRLGASLYPRDMFSYNVIHHAAWQGDVRMMKILLCSMSTSSSSEDETSESTSSRTDTFRFRPGVRSLVDLPHPYNGRTPLMFAALKGNVEMVNFLITQAGAAIGAKDLEGNSVMDIAARIGQKAVVTLLLSKCNDDEDMCFNKARRSAEDNCENASTLQQLNEFNDLKTTLCQDWLPQSLVSLS</sequence>
<dbReference type="EMBL" id="CZPT02001330">
    <property type="protein sequence ID" value="SCU69967.1"/>
    <property type="molecule type" value="Genomic_DNA"/>
</dbReference>
<dbReference type="PANTHER" id="PTHR24198:SF165">
    <property type="entry name" value="ANKYRIN REPEAT-CONTAINING PROTEIN-RELATED"/>
    <property type="match status" value="1"/>
</dbReference>
<comment type="caution">
    <text evidence="4">The sequence shown here is derived from an EMBL/GenBank/DDBJ whole genome shotgun (WGS) entry which is preliminary data.</text>
</comment>
<keyword evidence="1" id="KW-0677">Repeat</keyword>